<dbReference type="CDD" id="cd03214">
    <property type="entry name" value="ABC_Iron-Siderophores_B12_Hemin"/>
    <property type="match status" value="1"/>
</dbReference>
<dbReference type="InterPro" id="IPR051535">
    <property type="entry name" value="Siderophore_ABC-ATPase"/>
</dbReference>
<dbReference type="Proteomes" id="UP000239002">
    <property type="component" value="Unassembled WGS sequence"/>
</dbReference>
<evidence type="ECO:0000256" key="2">
    <source>
        <dbReference type="ARBA" id="ARBA00022448"/>
    </source>
</evidence>
<dbReference type="GO" id="GO:0006826">
    <property type="term" value="P:iron ion transport"/>
    <property type="evidence" value="ECO:0007669"/>
    <property type="project" value="UniProtKB-KW"/>
</dbReference>
<gene>
    <name evidence="11" type="ORF">LY01_01049</name>
</gene>
<dbReference type="AlphaFoldDB" id="A0A2S6IMH8"/>
<keyword evidence="5" id="KW-0547">Nucleotide-binding</keyword>
<dbReference type="GO" id="GO:0005886">
    <property type="term" value="C:plasma membrane"/>
    <property type="evidence" value="ECO:0007669"/>
    <property type="project" value="UniProtKB-SubCell"/>
</dbReference>
<dbReference type="PANTHER" id="PTHR42771:SF3">
    <property type="entry name" value="PETROBACTIN IMPORT ATP-BINDING PROTEIN YCLP"/>
    <property type="match status" value="1"/>
</dbReference>
<evidence type="ECO:0000256" key="4">
    <source>
        <dbReference type="ARBA" id="ARBA00022496"/>
    </source>
</evidence>
<reference evidence="11 12" key="1">
    <citation type="submission" date="2018-02" db="EMBL/GenBank/DDBJ databases">
        <title>Genomic Encyclopedia of Archaeal and Bacterial Type Strains, Phase II (KMG-II): from individual species to whole genera.</title>
        <authorList>
            <person name="Goeker M."/>
        </authorList>
    </citation>
    <scope>NUCLEOTIDE SEQUENCE [LARGE SCALE GENOMIC DNA]</scope>
    <source>
        <strain evidence="11 12">DSM 16809</strain>
    </source>
</reference>
<keyword evidence="9" id="KW-0472">Membrane</keyword>
<evidence type="ECO:0000256" key="1">
    <source>
        <dbReference type="ARBA" id="ARBA00004202"/>
    </source>
</evidence>
<keyword evidence="2" id="KW-0813">Transport</keyword>
<dbReference type="Pfam" id="PF00005">
    <property type="entry name" value="ABC_tran"/>
    <property type="match status" value="1"/>
</dbReference>
<evidence type="ECO:0000256" key="9">
    <source>
        <dbReference type="ARBA" id="ARBA00023136"/>
    </source>
</evidence>
<dbReference type="PANTHER" id="PTHR42771">
    <property type="entry name" value="IRON(3+)-HYDROXAMATE IMPORT ATP-BINDING PROTEIN FHUC"/>
    <property type="match status" value="1"/>
</dbReference>
<dbReference type="SMART" id="SM00382">
    <property type="entry name" value="AAA"/>
    <property type="match status" value="1"/>
</dbReference>
<evidence type="ECO:0000256" key="3">
    <source>
        <dbReference type="ARBA" id="ARBA00022475"/>
    </source>
</evidence>
<keyword evidence="8" id="KW-0406">Ion transport</keyword>
<evidence type="ECO:0000259" key="10">
    <source>
        <dbReference type="PROSITE" id="PS50893"/>
    </source>
</evidence>
<accession>A0A2S6IMH8</accession>
<comment type="caution">
    <text evidence="11">The sequence shown here is derived from an EMBL/GenBank/DDBJ whole genome shotgun (WGS) entry which is preliminary data.</text>
</comment>
<dbReference type="GO" id="GO:0005524">
    <property type="term" value="F:ATP binding"/>
    <property type="evidence" value="ECO:0007669"/>
    <property type="project" value="UniProtKB-KW"/>
</dbReference>
<organism evidence="11 12">
    <name type="scientific">Nonlabens xylanidelens</name>
    <dbReference type="NCBI Taxonomy" id="191564"/>
    <lineage>
        <taxon>Bacteria</taxon>
        <taxon>Pseudomonadati</taxon>
        <taxon>Bacteroidota</taxon>
        <taxon>Flavobacteriia</taxon>
        <taxon>Flavobacteriales</taxon>
        <taxon>Flavobacteriaceae</taxon>
        <taxon>Nonlabens</taxon>
    </lineage>
</organism>
<name>A0A2S6IMH8_9FLAO</name>
<dbReference type="EMBL" id="PTJE01000002">
    <property type="protein sequence ID" value="PPK95462.1"/>
    <property type="molecule type" value="Genomic_DNA"/>
</dbReference>
<keyword evidence="4" id="KW-0410">Iron transport</keyword>
<dbReference type="InterPro" id="IPR027417">
    <property type="entry name" value="P-loop_NTPase"/>
</dbReference>
<evidence type="ECO:0000313" key="11">
    <source>
        <dbReference type="EMBL" id="PPK95462.1"/>
    </source>
</evidence>
<keyword evidence="6 11" id="KW-0067">ATP-binding</keyword>
<dbReference type="GO" id="GO:0016887">
    <property type="term" value="F:ATP hydrolysis activity"/>
    <property type="evidence" value="ECO:0007669"/>
    <property type="project" value="InterPro"/>
</dbReference>
<comment type="subcellular location">
    <subcellularLocation>
        <location evidence="1">Cell membrane</location>
        <topology evidence="1">Peripheral membrane protein</topology>
    </subcellularLocation>
</comment>
<evidence type="ECO:0000256" key="5">
    <source>
        <dbReference type="ARBA" id="ARBA00022741"/>
    </source>
</evidence>
<keyword evidence="3" id="KW-1003">Cell membrane</keyword>
<evidence type="ECO:0000256" key="8">
    <source>
        <dbReference type="ARBA" id="ARBA00023065"/>
    </source>
</evidence>
<sequence>MIRLENIQVGYGHCVVAAFDGDLAFAKAKFISIIGTNGSGKSTLLRAMASGQHLINGNVFIENKNWNDYTAVERSKFISVVLTERSFSHFLSVRELLELSRAPYTNYIGKLAAEDHEVINEALESFDLKQLENRKAGTLSDGQLQRVLIARAIVQDTEYILMDEPTSHLDINHKADLLLQLRDYCHEHGKTIIYATHEIQLAMSLCDEIVSIHKGSIAHETISDFVKSNKLQEIFPSKHVAFENGIVQFKFDS</sequence>
<proteinExistence type="predicted"/>
<evidence type="ECO:0000313" key="12">
    <source>
        <dbReference type="Proteomes" id="UP000239002"/>
    </source>
</evidence>
<dbReference type="InterPro" id="IPR003593">
    <property type="entry name" value="AAA+_ATPase"/>
</dbReference>
<dbReference type="PROSITE" id="PS50893">
    <property type="entry name" value="ABC_TRANSPORTER_2"/>
    <property type="match status" value="1"/>
</dbReference>
<dbReference type="InterPro" id="IPR003439">
    <property type="entry name" value="ABC_transporter-like_ATP-bd"/>
</dbReference>
<evidence type="ECO:0000256" key="7">
    <source>
        <dbReference type="ARBA" id="ARBA00023004"/>
    </source>
</evidence>
<dbReference type="Gene3D" id="3.40.50.300">
    <property type="entry name" value="P-loop containing nucleotide triphosphate hydrolases"/>
    <property type="match status" value="1"/>
</dbReference>
<keyword evidence="7" id="KW-0408">Iron</keyword>
<dbReference type="RefSeq" id="WP_104514781.1">
    <property type="nucleotide sequence ID" value="NZ_MQVW01000002.1"/>
</dbReference>
<feature type="domain" description="ABC transporter" evidence="10">
    <location>
        <begin position="2"/>
        <end position="239"/>
    </location>
</feature>
<protein>
    <submittedName>
        <fullName evidence="11">Iron complex transport system ATP-binding protein</fullName>
    </submittedName>
</protein>
<dbReference type="SUPFAM" id="SSF52540">
    <property type="entry name" value="P-loop containing nucleoside triphosphate hydrolases"/>
    <property type="match status" value="1"/>
</dbReference>
<evidence type="ECO:0000256" key="6">
    <source>
        <dbReference type="ARBA" id="ARBA00022840"/>
    </source>
</evidence>
<dbReference type="OrthoDB" id="9787851at2"/>
<keyword evidence="12" id="KW-1185">Reference proteome</keyword>